<evidence type="ECO:0000313" key="1">
    <source>
        <dbReference type="EMBL" id="PWE28029.1"/>
    </source>
</evidence>
<comment type="caution">
    <text evidence="1">The sequence shown here is derived from an EMBL/GenBank/DDBJ whole genome shotgun (WGS) entry which is preliminary data.</text>
</comment>
<name>A0A2U2C854_9RHOB</name>
<dbReference type="EMBL" id="QEYD01000008">
    <property type="protein sequence ID" value="PWE28029.1"/>
    <property type="molecule type" value="Genomic_DNA"/>
</dbReference>
<gene>
    <name evidence="1" type="ORF">C4N9_14405</name>
</gene>
<keyword evidence="2" id="KW-1185">Reference proteome</keyword>
<evidence type="ECO:0000313" key="2">
    <source>
        <dbReference type="Proteomes" id="UP000244940"/>
    </source>
</evidence>
<dbReference type="Proteomes" id="UP000244940">
    <property type="component" value="Unassembled WGS sequence"/>
</dbReference>
<dbReference type="AlphaFoldDB" id="A0A2U2C854"/>
<accession>A0A2U2C854</accession>
<reference evidence="1 2" key="1">
    <citation type="submission" date="2018-05" db="EMBL/GenBank/DDBJ databases">
        <title>Pararhodobacter marina sp. nov., isolated from deep-sea water of the Indian Ocean.</title>
        <authorList>
            <person name="Lai Q.Sr."/>
            <person name="Liu X."/>
            <person name="Shao Z."/>
        </authorList>
    </citation>
    <scope>NUCLEOTIDE SEQUENCE [LARGE SCALE GENOMIC DNA]</scope>
    <source>
        <strain evidence="1 2">CIC4N-9</strain>
    </source>
</reference>
<protein>
    <submittedName>
        <fullName evidence="1">Uncharacterized protein</fullName>
    </submittedName>
</protein>
<dbReference type="RefSeq" id="WP_109534025.1">
    <property type="nucleotide sequence ID" value="NZ_CAXPUO010000062.1"/>
</dbReference>
<dbReference type="OrthoDB" id="7644647at2"/>
<organism evidence="1 2">
    <name type="scientific">Pararhodobacter marinus</name>
    <dbReference type="NCBI Taxonomy" id="2184063"/>
    <lineage>
        <taxon>Bacteria</taxon>
        <taxon>Pseudomonadati</taxon>
        <taxon>Pseudomonadota</taxon>
        <taxon>Alphaproteobacteria</taxon>
        <taxon>Rhodobacterales</taxon>
        <taxon>Paracoccaceae</taxon>
        <taxon>Pararhodobacter</taxon>
    </lineage>
</organism>
<sequence>MSLIGHNNGPTMESGASWRRHAWRRARSTLLPTLPIEVLRLRVRRAAEIGLDYKTYASIRAASGHDVVAFLFSTNALRLLPGHGAPALPEDRARHLARLDAGRAALTRAPLTPEAVLALAPGLIDRASPGPRPFAGWGETRTALRAALAQGKWPSDGVVLIGDTAEERQWAAAGKLAFYLPAERYFAA</sequence>
<dbReference type="GeneID" id="94366085"/>
<proteinExistence type="predicted"/>